<dbReference type="Proteomes" id="UP000216147">
    <property type="component" value="Unassembled WGS sequence"/>
</dbReference>
<feature type="transmembrane region" description="Helical" evidence="1">
    <location>
        <begin position="65"/>
        <end position="85"/>
    </location>
</feature>
<name>A0A258HJ29_9CAUL</name>
<accession>A0A258HJ29</accession>
<evidence type="ECO:0000313" key="3">
    <source>
        <dbReference type="Proteomes" id="UP000216147"/>
    </source>
</evidence>
<protein>
    <submittedName>
        <fullName evidence="2">DUF1453 domain-containing protein</fullName>
    </submittedName>
</protein>
<evidence type="ECO:0000313" key="2">
    <source>
        <dbReference type="EMBL" id="OYX56313.1"/>
    </source>
</evidence>
<keyword evidence="1" id="KW-0812">Transmembrane</keyword>
<feature type="transmembrane region" description="Helical" evidence="1">
    <location>
        <begin position="6"/>
        <end position="21"/>
    </location>
</feature>
<sequence>MTPQQYAPLIALVIMVPLILLRNRAPRTLRPKWMWVTPAIIVPLMGLALWGSSMQPGMDHTPFDAISWMILVVGFLLGCAAGWWRGKMTTIQRAPDGVLKAQASPLGVILIIGLFLGRSTLRSVLEPHAAAWHLNALAITDAFLVFVVGMIVVQRIEMYIRARRVQAGGTDSHVEAAPAA</sequence>
<organism evidence="2 3">
    <name type="scientific">Brevundimonas subvibrioides</name>
    <dbReference type="NCBI Taxonomy" id="74313"/>
    <lineage>
        <taxon>Bacteria</taxon>
        <taxon>Pseudomonadati</taxon>
        <taxon>Pseudomonadota</taxon>
        <taxon>Alphaproteobacteria</taxon>
        <taxon>Caulobacterales</taxon>
        <taxon>Caulobacteraceae</taxon>
        <taxon>Brevundimonas</taxon>
    </lineage>
</organism>
<evidence type="ECO:0000256" key="1">
    <source>
        <dbReference type="SAM" id="Phobius"/>
    </source>
</evidence>
<keyword evidence="1" id="KW-0472">Membrane</keyword>
<feature type="transmembrane region" description="Helical" evidence="1">
    <location>
        <begin position="33"/>
        <end position="53"/>
    </location>
</feature>
<proteinExistence type="predicted"/>
<feature type="transmembrane region" description="Helical" evidence="1">
    <location>
        <begin position="97"/>
        <end position="117"/>
    </location>
</feature>
<gene>
    <name evidence="2" type="ORF">B7Y86_10215</name>
</gene>
<comment type="caution">
    <text evidence="2">The sequence shown here is derived from an EMBL/GenBank/DDBJ whole genome shotgun (WGS) entry which is preliminary data.</text>
</comment>
<feature type="transmembrane region" description="Helical" evidence="1">
    <location>
        <begin position="129"/>
        <end position="153"/>
    </location>
</feature>
<dbReference type="AlphaFoldDB" id="A0A258HJ29"/>
<keyword evidence="1" id="KW-1133">Transmembrane helix</keyword>
<reference evidence="2 3" key="1">
    <citation type="submission" date="2017-03" db="EMBL/GenBank/DDBJ databases">
        <title>Lifting the veil on microbial sulfur biogeochemistry in mining wastewaters.</title>
        <authorList>
            <person name="Kantor R.S."/>
            <person name="Colenbrander Nelson T."/>
            <person name="Marshall S."/>
            <person name="Bennett D."/>
            <person name="Apte S."/>
            <person name="Camacho D."/>
            <person name="Thomas B.C."/>
            <person name="Warren L.A."/>
            <person name="Banfield J.F."/>
        </authorList>
    </citation>
    <scope>NUCLEOTIDE SEQUENCE [LARGE SCALE GENOMIC DNA]</scope>
    <source>
        <strain evidence="2">32-68-21</strain>
    </source>
</reference>
<dbReference type="InterPro" id="IPR058247">
    <property type="entry name" value="DUF1453"/>
</dbReference>
<dbReference type="EMBL" id="NCEQ01000008">
    <property type="protein sequence ID" value="OYX56313.1"/>
    <property type="molecule type" value="Genomic_DNA"/>
</dbReference>
<dbReference type="Pfam" id="PF07301">
    <property type="entry name" value="DUF1453"/>
    <property type="match status" value="1"/>
</dbReference>